<evidence type="ECO:0000313" key="1">
    <source>
        <dbReference type="EMBL" id="QJA46303.1"/>
    </source>
</evidence>
<name>A0A6H1ZEG2_9ZZZZ</name>
<dbReference type="EMBL" id="MT144007">
    <property type="protein sequence ID" value="QJA46303.1"/>
    <property type="molecule type" value="Genomic_DNA"/>
</dbReference>
<dbReference type="EMBL" id="MT144597">
    <property type="protein sequence ID" value="QJH94207.1"/>
    <property type="molecule type" value="Genomic_DNA"/>
</dbReference>
<dbReference type="AlphaFoldDB" id="A0A6H1ZEG2"/>
<organism evidence="1">
    <name type="scientific">viral metagenome</name>
    <dbReference type="NCBI Taxonomy" id="1070528"/>
    <lineage>
        <taxon>unclassified sequences</taxon>
        <taxon>metagenomes</taxon>
        <taxon>organismal metagenomes</taxon>
    </lineage>
</organism>
<accession>A0A6H1ZEG2</accession>
<evidence type="ECO:0000313" key="2">
    <source>
        <dbReference type="EMBL" id="QJH94207.1"/>
    </source>
</evidence>
<gene>
    <name evidence="1" type="ORF">TM448A00373_0010</name>
    <name evidence="2" type="ORF">TM448B00195_0047</name>
</gene>
<protein>
    <submittedName>
        <fullName evidence="1">Uncharacterized protein</fullName>
    </submittedName>
</protein>
<reference evidence="1" key="1">
    <citation type="submission" date="2020-03" db="EMBL/GenBank/DDBJ databases">
        <title>The deep terrestrial virosphere.</title>
        <authorList>
            <person name="Holmfeldt K."/>
            <person name="Nilsson E."/>
            <person name="Simone D."/>
            <person name="Lopez-Fernandez M."/>
            <person name="Wu X."/>
            <person name="de Brujin I."/>
            <person name="Lundin D."/>
            <person name="Andersson A."/>
            <person name="Bertilsson S."/>
            <person name="Dopson M."/>
        </authorList>
    </citation>
    <scope>NUCLEOTIDE SEQUENCE</scope>
    <source>
        <strain evidence="1">TM448A00373</strain>
        <strain evidence="2">TM448B00195</strain>
    </source>
</reference>
<proteinExistence type="predicted"/>
<sequence length="49" mass="5707">MNINTETCKTCPIKKCSGKELRQLGYKIIRCPLNKESIKEKIKQLRLDV</sequence>